<dbReference type="GO" id="GO:0000981">
    <property type="term" value="F:DNA-binding transcription factor activity, RNA polymerase II-specific"/>
    <property type="evidence" value="ECO:0007669"/>
    <property type="project" value="InterPro"/>
</dbReference>
<dbReference type="InterPro" id="IPR036864">
    <property type="entry name" value="Zn2-C6_fun-type_DNA-bd_sf"/>
</dbReference>
<dbReference type="Pfam" id="PF11951">
    <property type="entry name" value="Fungal_trans_2"/>
    <property type="match status" value="1"/>
</dbReference>
<dbReference type="PROSITE" id="PS00463">
    <property type="entry name" value="ZN2_CY6_FUNGAL_1"/>
    <property type="match status" value="1"/>
</dbReference>
<evidence type="ECO:0000256" key="3">
    <source>
        <dbReference type="SAM" id="MobiDB-lite"/>
    </source>
</evidence>
<evidence type="ECO:0000313" key="5">
    <source>
        <dbReference type="EMBL" id="PTB49768.1"/>
    </source>
</evidence>
<dbReference type="AlphaFoldDB" id="A0A2T3ZYB7"/>
<dbReference type="SUPFAM" id="SSF57701">
    <property type="entry name" value="Zn2/Cys6 DNA-binding domain"/>
    <property type="match status" value="1"/>
</dbReference>
<gene>
    <name evidence="5" type="ORF">M431DRAFT_486316</name>
</gene>
<dbReference type="InterPro" id="IPR001138">
    <property type="entry name" value="Zn2Cys6_DnaBD"/>
</dbReference>
<dbReference type="RefSeq" id="XP_024769445.1">
    <property type="nucleotide sequence ID" value="XM_024916372.1"/>
</dbReference>
<dbReference type="GO" id="GO:0045944">
    <property type="term" value="P:positive regulation of transcription by RNA polymerase II"/>
    <property type="evidence" value="ECO:0007669"/>
    <property type="project" value="TreeGrafter"/>
</dbReference>
<dbReference type="PROSITE" id="PS50048">
    <property type="entry name" value="ZN2_CY6_FUNGAL_2"/>
    <property type="match status" value="1"/>
</dbReference>
<dbReference type="PANTHER" id="PTHR37534:SF9">
    <property type="entry name" value="ZN(II)2CYS6 TRANSCRIPTION FACTOR (EUROFUNG)"/>
    <property type="match status" value="1"/>
</dbReference>
<dbReference type="SMART" id="SM00066">
    <property type="entry name" value="GAL4"/>
    <property type="match status" value="1"/>
</dbReference>
<reference evidence="5 6" key="1">
    <citation type="submission" date="2016-07" db="EMBL/GenBank/DDBJ databases">
        <title>Multiple horizontal gene transfer events from other fungi enriched the ability of initially mycotrophic Trichoderma (Ascomycota) to feed on dead plant biomass.</title>
        <authorList>
            <consortium name="DOE Joint Genome Institute"/>
            <person name="Aerts A."/>
            <person name="Atanasova L."/>
            <person name="Chenthamara K."/>
            <person name="Zhang J."/>
            <person name="Grujic M."/>
            <person name="Henrissat B."/>
            <person name="Kuo A."/>
            <person name="Salamov A."/>
            <person name="Lipzen A."/>
            <person name="Labutti K."/>
            <person name="Barry K."/>
            <person name="Miao Y."/>
            <person name="Rahimi M.J."/>
            <person name="Shen Q."/>
            <person name="Grigoriev I.V."/>
            <person name="Kubicek C.P."/>
            <person name="Druzhinina I.S."/>
        </authorList>
    </citation>
    <scope>NUCLEOTIDE SEQUENCE [LARGE SCALE GENOMIC DNA]</scope>
    <source>
        <strain evidence="5 6">CBS 226.95</strain>
    </source>
</reference>
<feature type="domain" description="Zn(2)-C6 fungal-type" evidence="4">
    <location>
        <begin position="9"/>
        <end position="37"/>
    </location>
</feature>
<evidence type="ECO:0000256" key="2">
    <source>
        <dbReference type="ARBA" id="ARBA00023242"/>
    </source>
</evidence>
<evidence type="ECO:0000259" key="4">
    <source>
        <dbReference type="PROSITE" id="PS50048"/>
    </source>
</evidence>
<dbReference type="EMBL" id="KZ679690">
    <property type="protein sequence ID" value="PTB49768.1"/>
    <property type="molecule type" value="Genomic_DNA"/>
</dbReference>
<protein>
    <recommendedName>
        <fullName evidence="4">Zn(2)-C6 fungal-type domain-containing protein</fullName>
    </recommendedName>
</protein>
<dbReference type="Proteomes" id="UP000241690">
    <property type="component" value="Unassembled WGS sequence"/>
</dbReference>
<dbReference type="Gene3D" id="4.10.240.10">
    <property type="entry name" value="Zn(2)-C6 fungal-type DNA-binding domain"/>
    <property type="match status" value="1"/>
</dbReference>
<keyword evidence="6" id="KW-1185">Reference proteome</keyword>
<dbReference type="GO" id="GO:0000976">
    <property type="term" value="F:transcription cis-regulatory region binding"/>
    <property type="evidence" value="ECO:0007669"/>
    <property type="project" value="TreeGrafter"/>
</dbReference>
<evidence type="ECO:0000256" key="1">
    <source>
        <dbReference type="ARBA" id="ARBA00004123"/>
    </source>
</evidence>
<dbReference type="Pfam" id="PF00172">
    <property type="entry name" value="Zn_clus"/>
    <property type="match status" value="1"/>
</dbReference>
<feature type="region of interest" description="Disordered" evidence="3">
    <location>
        <begin position="46"/>
        <end position="73"/>
    </location>
</feature>
<dbReference type="GO" id="GO:0008270">
    <property type="term" value="F:zinc ion binding"/>
    <property type="evidence" value="ECO:0007669"/>
    <property type="project" value="InterPro"/>
</dbReference>
<dbReference type="PANTHER" id="PTHR37534">
    <property type="entry name" value="TRANSCRIPTIONAL ACTIVATOR PROTEIN UGA3"/>
    <property type="match status" value="1"/>
</dbReference>
<dbReference type="InterPro" id="IPR021858">
    <property type="entry name" value="Fun_TF"/>
</dbReference>
<dbReference type="GO" id="GO:0005634">
    <property type="term" value="C:nucleus"/>
    <property type="evidence" value="ECO:0007669"/>
    <property type="project" value="UniProtKB-SubCell"/>
</dbReference>
<dbReference type="GeneID" id="36624941"/>
<name>A0A2T3ZYB7_TRIHA</name>
<dbReference type="CDD" id="cd00067">
    <property type="entry name" value="GAL4"/>
    <property type="match status" value="1"/>
</dbReference>
<proteinExistence type="predicted"/>
<organism evidence="5 6">
    <name type="scientific">Trichoderma harzianum CBS 226.95</name>
    <dbReference type="NCBI Taxonomy" id="983964"/>
    <lineage>
        <taxon>Eukaryota</taxon>
        <taxon>Fungi</taxon>
        <taxon>Dikarya</taxon>
        <taxon>Ascomycota</taxon>
        <taxon>Pezizomycotina</taxon>
        <taxon>Sordariomycetes</taxon>
        <taxon>Hypocreomycetidae</taxon>
        <taxon>Hypocreales</taxon>
        <taxon>Hypocreaceae</taxon>
        <taxon>Trichoderma</taxon>
    </lineage>
</organism>
<comment type="subcellular location">
    <subcellularLocation>
        <location evidence="1">Nucleus</location>
    </subcellularLocation>
</comment>
<sequence>MAPKRRRIGCTNCRNRRVKCDESKPVCGRCRSRNLECNPPEFIVHDRRSTRPRGTRQRQSNDSGTPLPILPSTPESTYDVFRQIQYAQLPDPEAALPSIEPQLPIMTDEVMDLVLKYQSGIGAWMDVLDHSSNYRRQVTRRAASSALLMYSICALSAKQMSLVAEHSVWEPVAGRFYGQSLRLLIHDLNQLDARYDEVFVATILLCSYELLAIPGPDYRKHLEGVSSLLRSHLSSITTDLDKASFWIYARHDVAMALINYCPTLVAASEWPDAMTGSNLEEDAIGNQILWLLAKVIELRFAPPDSTIPKACHENLREIGTEIDKWWDGLPSTSRGLSSGEVSEDGLSQLWFCVQSAAAGLLYFHMAQILLLEESIQPQDPNLLEDRHEHESCIEQLHHHSRGIASICFSPGVRDGVLVVAVNPLYYGKQKFLANERVWLTDEKAAKYAPSLSLKVKIWALLDKIEKELGFHTRTRVMELQRELESQISHNV</sequence>
<accession>A0A2T3ZYB7</accession>
<evidence type="ECO:0000313" key="6">
    <source>
        <dbReference type="Proteomes" id="UP000241690"/>
    </source>
</evidence>
<keyword evidence="2" id="KW-0539">Nucleus</keyword>